<dbReference type="InterPro" id="IPR001647">
    <property type="entry name" value="HTH_TetR"/>
</dbReference>
<dbReference type="PANTHER" id="PTHR30055:SF234">
    <property type="entry name" value="HTH-TYPE TRANSCRIPTIONAL REGULATOR BETI"/>
    <property type="match status" value="1"/>
</dbReference>
<dbReference type="AlphaFoldDB" id="A0A5B1M270"/>
<dbReference type="InterPro" id="IPR009057">
    <property type="entry name" value="Homeodomain-like_sf"/>
</dbReference>
<dbReference type="Pfam" id="PF18556">
    <property type="entry name" value="TetR_C_35"/>
    <property type="match status" value="1"/>
</dbReference>
<gene>
    <name evidence="6" type="ORF">F0U47_12750</name>
</gene>
<protein>
    <submittedName>
        <fullName evidence="6">TetR/AcrR family transcriptional regulator</fullName>
    </submittedName>
</protein>
<keyword evidence="7" id="KW-1185">Reference proteome</keyword>
<dbReference type="Proteomes" id="UP000324351">
    <property type="component" value="Unassembled WGS sequence"/>
</dbReference>
<dbReference type="Gene3D" id="1.10.357.10">
    <property type="entry name" value="Tetracycline Repressor, domain 2"/>
    <property type="match status" value="1"/>
</dbReference>
<dbReference type="SUPFAM" id="SSF46689">
    <property type="entry name" value="Homeodomain-like"/>
    <property type="match status" value="1"/>
</dbReference>
<evidence type="ECO:0000259" key="5">
    <source>
        <dbReference type="PROSITE" id="PS50977"/>
    </source>
</evidence>
<keyword evidence="2 4" id="KW-0238">DNA-binding</keyword>
<organism evidence="6 7">
    <name type="scientific">Nocardioides antri</name>
    <dbReference type="NCBI Taxonomy" id="2607659"/>
    <lineage>
        <taxon>Bacteria</taxon>
        <taxon>Bacillati</taxon>
        <taxon>Actinomycetota</taxon>
        <taxon>Actinomycetes</taxon>
        <taxon>Propionibacteriales</taxon>
        <taxon>Nocardioidaceae</taxon>
        <taxon>Nocardioides</taxon>
    </lineage>
</organism>
<evidence type="ECO:0000256" key="2">
    <source>
        <dbReference type="ARBA" id="ARBA00023125"/>
    </source>
</evidence>
<reference evidence="6 7" key="2">
    <citation type="submission" date="2019-09" db="EMBL/GenBank/DDBJ databases">
        <authorList>
            <person name="Jin C."/>
        </authorList>
    </citation>
    <scope>NUCLEOTIDE SEQUENCE [LARGE SCALE GENOMIC DNA]</scope>
    <source>
        <strain evidence="6 7">BN140041</strain>
    </source>
</reference>
<evidence type="ECO:0000313" key="7">
    <source>
        <dbReference type="Proteomes" id="UP000324351"/>
    </source>
</evidence>
<feature type="DNA-binding region" description="H-T-H motif" evidence="4">
    <location>
        <begin position="43"/>
        <end position="62"/>
    </location>
</feature>
<sequence>MSILAPVSAQPAGASPVVVGGLRERLCDAAQAVITNEGWARVTMARLADEVGVSRQTVYNEIGTKNDLAEAVVLRELDRFLAGVVRSFDENPDDLVQAIRDSARRVLKYAQNNALLHAVVSATHGADTELLPLLTTHAESLLVAAKMVVGERLEGYDIDLEPDRLDASIDMVVRLVLSHVMQPSADPATTADDIAWVAEKVLG</sequence>
<feature type="domain" description="HTH tetR-type" evidence="5">
    <location>
        <begin position="20"/>
        <end position="80"/>
    </location>
</feature>
<reference evidence="6 7" key="1">
    <citation type="submission" date="2019-09" db="EMBL/GenBank/DDBJ databases">
        <title>Nocardioides panacisoli sp. nov., isolated from the soil of a ginseng field.</title>
        <authorList>
            <person name="Cho C."/>
        </authorList>
    </citation>
    <scope>NUCLEOTIDE SEQUENCE [LARGE SCALE GENOMIC DNA]</scope>
    <source>
        <strain evidence="6 7">BN140041</strain>
    </source>
</reference>
<dbReference type="EMBL" id="VUJW01000006">
    <property type="protein sequence ID" value="KAA1426821.1"/>
    <property type="molecule type" value="Genomic_DNA"/>
</dbReference>
<dbReference type="InterPro" id="IPR050109">
    <property type="entry name" value="HTH-type_TetR-like_transc_reg"/>
</dbReference>
<dbReference type="InterPro" id="IPR040611">
    <property type="entry name" value="AlkX_C"/>
</dbReference>
<evidence type="ECO:0000313" key="6">
    <source>
        <dbReference type="EMBL" id="KAA1426821.1"/>
    </source>
</evidence>
<evidence type="ECO:0000256" key="3">
    <source>
        <dbReference type="ARBA" id="ARBA00023163"/>
    </source>
</evidence>
<keyword evidence="1" id="KW-0805">Transcription regulation</keyword>
<evidence type="ECO:0000256" key="4">
    <source>
        <dbReference type="PROSITE-ProRule" id="PRU00335"/>
    </source>
</evidence>
<dbReference type="PANTHER" id="PTHR30055">
    <property type="entry name" value="HTH-TYPE TRANSCRIPTIONAL REGULATOR RUTR"/>
    <property type="match status" value="1"/>
</dbReference>
<accession>A0A5B1M270</accession>
<keyword evidence="3" id="KW-0804">Transcription</keyword>
<dbReference type="Pfam" id="PF00440">
    <property type="entry name" value="TetR_N"/>
    <property type="match status" value="1"/>
</dbReference>
<dbReference type="GO" id="GO:0003700">
    <property type="term" value="F:DNA-binding transcription factor activity"/>
    <property type="evidence" value="ECO:0007669"/>
    <property type="project" value="TreeGrafter"/>
</dbReference>
<dbReference type="PROSITE" id="PS50977">
    <property type="entry name" value="HTH_TETR_2"/>
    <property type="match status" value="1"/>
</dbReference>
<comment type="caution">
    <text evidence="6">The sequence shown here is derived from an EMBL/GenBank/DDBJ whole genome shotgun (WGS) entry which is preliminary data.</text>
</comment>
<proteinExistence type="predicted"/>
<evidence type="ECO:0000256" key="1">
    <source>
        <dbReference type="ARBA" id="ARBA00023015"/>
    </source>
</evidence>
<name>A0A5B1M270_9ACTN</name>
<dbReference type="GO" id="GO:0000976">
    <property type="term" value="F:transcription cis-regulatory region binding"/>
    <property type="evidence" value="ECO:0007669"/>
    <property type="project" value="TreeGrafter"/>
</dbReference>